<dbReference type="EMBL" id="QSSQ01000025">
    <property type="protein sequence ID" value="RGM00535.1"/>
    <property type="molecule type" value="Genomic_DNA"/>
</dbReference>
<sequence>MSRELRVGASKVCINPAPDMYPIPNRISDFGLEPMQQWEPYDDMNCRAIAIDTGWARLMFLSFELSGAPEFPDYPETIAAETGFPADNIFITGTHNHTAPRYRKNQASPELLEFIERYEQIVFDAGIKAGKQAAETMRPARYGYGETDSYINVNRNLFSFGGYWVEGRSMGGYSDKTLSIIKFVDREDRLIAAFLNHATHATNCYMLKDVDHKAKTSGNFTGIACRFVEEHYGDGAVALWTSGAAGNQNPLLSHGLQYEYPDGWTAQLQYPDGTGYMQMEYMGRLHGADCCKGIDAITRYSEYMPVNHVMKNIDLPARRCVNGWPPKDFSTVRNGGQGPRSYEEVPYGKIPGPAMVPEMVPGEPRHLKLHLLTIGNIAVLLANAELFAEIGRDMKEASPYKNTVIVTHHYGEKCNYIFDWTSKDVLLPMAYGGVEPGSAEDVIIEGEKNLFFDILKYRLKGGAGTHGDGSEKEESRD</sequence>
<proteinExistence type="predicted"/>
<reference evidence="1 2" key="1">
    <citation type="submission" date="2018-08" db="EMBL/GenBank/DDBJ databases">
        <title>A genome reference for cultivated species of the human gut microbiota.</title>
        <authorList>
            <person name="Zou Y."/>
            <person name="Xue W."/>
            <person name="Luo G."/>
        </authorList>
    </citation>
    <scope>NUCLEOTIDE SEQUENCE [LARGE SCALE GENOMIC DNA]</scope>
    <source>
        <strain evidence="1 2">TF05-11AC</strain>
    </source>
</reference>
<dbReference type="AlphaFoldDB" id="A0A3E4U2C7"/>
<name>A0A3E4U2C7_9FIRM</name>
<evidence type="ECO:0000313" key="2">
    <source>
        <dbReference type="Proteomes" id="UP000261257"/>
    </source>
</evidence>
<comment type="caution">
    <text evidence="1">The sequence shown here is derived from an EMBL/GenBank/DDBJ whole genome shotgun (WGS) entry which is preliminary data.</text>
</comment>
<organism evidence="1 2">
    <name type="scientific">Hungatella hathewayi</name>
    <dbReference type="NCBI Taxonomy" id="154046"/>
    <lineage>
        <taxon>Bacteria</taxon>
        <taxon>Bacillati</taxon>
        <taxon>Bacillota</taxon>
        <taxon>Clostridia</taxon>
        <taxon>Lachnospirales</taxon>
        <taxon>Lachnospiraceae</taxon>
        <taxon>Hungatella</taxon>
    </lineage>
</organism>
<gene>
    <name evidence="1" type="ORF">DXC39_20510</name>
</gene>
<evidence type="ECO:0000313" key="1">
    <source>
        <dbReference type="EMBL" id="RGM00535.1"/>
    </source>
</evidence>
<dbReference type="RefSeq" id="WP_117634181.1">
    <property type="nucleotide sequence ID" value="NZ_QRQF01000026.1"/>
</dbReference>
<protein>
    <submittedName>
        <fullName evidence="1">Uncharacterized protein</fullName>
    </submittedName>
</protein>
<accession>A0A3E4U2C7</accession>
<dbReference type="Proteomes" id="UP000261257">
    <property type="component" value="Unassembled WGS sequence"/>
</dbReference>